<keyword evidence="3" id="KW-0732">Signal</keyword>
<keyword evidence="2" id="KW-0812">Transmembrane</keyword>
<dbReference type="PATRIC" id="fig|1224164.3.peg.1398"/>
<feature type="compositionally biased region" description="Low complexity" evidence="1">
    <location>
        <begin position="20"/>
        <end position="43"/>
    </location>
</feature>
<sequence>MKRSFVALAATAALTAGAVAPAEAATAKADTSSTSSTGTSSQSELYNMSSEVGSSDIQSWFNTQDSGTKSLLAALTGIGAVLLALPPLRTIIYNLFHV</sequence>
<accession>W5Y0J6</accession>
<organism evidence="4 5">
    <name type="scientific">Corynebacterium vitaeruminis DSM 20294</name>
    <dbReference type="NCBI Taxonomy" id="1224164"/>
    <lineage>
        <taxon>Bacteria</taxon>
        <taxon>Bacillati</taxon>
        <taxon>Actinomycetota</taxon>
        <taxon>Actinomycetes</taxon>
        <taxon>Mycobacteriales</taxon>
        <taxon>Corynebacteriaceae</taxon>
        <taxon>Corynebacterium</taxon>
    </lineage>
</organism>
<keyword evidence="2" id="KW-1133">Transmembrane helix</keyword>
<dbReference type="KEGG" id="cvt:B843_06980"/>
<dbReference type="Proteomes" id="UP000019222">
    <property type="component" value="Chromosome"/>
</dbReference>
<feature type="chain" id="PRO_5038675086" description="Secreted protein" evidence="3">
    <location>
        <begin position="25"/>
        <end position="98"/>
    </location>
</feature>
<dbReference type="EMBL" id="CP004353">
    <property type="protein sequence ID" value="AHI22781.1"/>
    <property type="molecule type" value="Genomic_DNA"/>
</dbReference>
<feature type="region of interest" description="Disordered" evidence="1">
    <location>
        <begin position="20"/>
        <end position="47"/>
    </location>
</feature>
<evidence type="ECO:0000256" key="3">
    <source>
        <dbReference type="SAM" id="SignalP"/>
    </source>
</evidence>
<protein>
    <recommendedName>
        <fullName evidence="6">Secreted protein</fullName>
    </recommendedName>
</protein>
<dbReference type="AlphaFoldDB" id="W5Y0J6"/>
<gene>
    <name evidence="4" type="ORF">B843_06980</name>
</gene>
<evidence type="ECO:0000313" key="4">
    <source>
        <dbReference type="EMBL" id="AHI22781.1"/>
    </source>
</evidence>
<name>W5Y0J6_9CORY</name>
<evidence type="ECO:0008006" key="6">
    <source>
        <dbReference type="Google" id="ProtNLM"/>
    </source>
</evidence>
<evidence type="ECO:0000313" key="5">
    <source>
        <dbReference type="Proteomes" id="UP000019222"/>
    </source>
</evidence>
<feature type="signal peptide" evidence="3">
    <location>
        <begin position="1"/>
        <end position="24"/>
    </location>
</feature>
<keyword evidence="2" id="KW-0472">Membrane</keyword>
<reference evidence="4 5" key="1">
    <citation type="submission" date="2013-02" db="EMBL/GenBank/DDBJ databases">
        <title>The complete genome sequence of Corynebacterium vitaeruminis DSM 20294.</title>
        <authorList>
            <person name="Ruckert C."/>
            <person name="Albersmeier A."/>
            <person name="Kalinowski J."/>
        </authorList>
    </citation>
    <scope>NUCLEOTIDE SEQUENCE [LARGE SCALE GENOMIC DNA]</scope>
    <source>
        <strain evidence="5">ATCC 10234</strain>
    </source>
</reference>
<feature type="transmembrane region" description="Helical" evidence="2">
    <location>
        <begin position="71"/>
        <end position="96"/>
    </location>
</feature>
<evidence type="ECO:0000256" key="1">
    <source>
        <dbReference type="SAM" id="MobiDB-lite"/>
    </source>
</evidence>
<dbReference type="HOGENOM" id="CLU_2328989_0_0_11"/>
<keyword evidence="5" id="KW-1185">Reference proteome</keyword>
<proteinExistence type="predicted"/>
<evidence type="ECO:0000256" key="2">
    <source>
        <dbReference type="SAM" id="Phobius"/>
    </source>
</evidence>
<dbReference type="STRING" id="1224164.B843_06980"/>